<reference evidence="2 3" key="1">
    <citation type="submission" date="2019-09" db="EMBL/GenBank/DDBJ databases">
        <title>Draft genome sequences of 48 bacterial type strains from the CCUG.</title>
        <authorList>
            <person name="Tunovic T."/>
            <person name="Pineiro-Iglesias B."/>
            <person name="Unosson C."/>
            <person name="Inganas E."/>
            <person name="Ohlen M."/>
            <person name="Cardew S."/>
            <person name="Jensie-Markopoulos S."/>
            <person name="Salva-Serra F."/>
            <person name="Jaen-Luchoro D."/>
            <person name="Karlsson R."/>
            <person name="Svensson-Stadler L."/>
            <person name="Chun J."/>
            <person name="Moore E."/>
        </authorList>
    </citation>
    <scope>NUCLEOTIDE SEQUENCE [LARGE SCALE GENOMIC DNA]</scope>
    <source>
        <strain evidence="2 3">CCUG 48643</strain>
    </source>
</reference>
<evidence type="ECO:0000313" key="2">
    <source>
        <dbReference type="EMBL" id="KAB0482615.1"/>
    </source>
</evidence>
<accession>A0A7V7TIH3</accession>
<feature type="chain" id="PRO_5031398684" evidence="1">
    <location>
        <begin position="23"/>
        <end position="243"/>
    </location>
</feature>
<comment type="caution">
    <text evidence="2">The sequence shown here is derived from an EMBL/GenBank/DDBJ whole genome shotgun (WGS) entry which is preliminary data.</text>
</comment>
<dbReference type="Proteomes" id="UP000423756">
    <property type="component" value="Unassembled WGS sequence"/>
</dbReference>
<dbReference type="AlphaFoldDB" id="A0A7V7TIH3"/>
<dbReference type="EMBL" id="VZPX01000003">
    <property type="protein sequence ID" value="KAB0482615.1"/>
    <property type="molecule type" value="Genomic_DNA"/>
</dbReference>
<feature type="signal peptide" evidence="1">
    <location>
        <begin position="1"/>
        <end position="22"/>
    </location>
</feature>
<keyword evidence="1" id="KW-0732">Signal</keyword>
<organism evidence="2 3">
    <name type="scientific">Vibrio chagasii</name>
    <dbReference type="NCBI Taxonomy" id="170679"/>
    <lineage>
        <taxon>Bacteria</taxon>
        <taxon>Pseudomonadati</taxon>
        <taxon>Pseudomonadota</taxon>
        <taxon>Gammaproteobacteria</taxon>
        <taxon>Vibrionales</taxon>
        <taxon>Vibrionaceae</taxon>
        <taxon>Vibrio</taxon>
    </lineage>
</organism>
<dbReference type="GeneID" id="77341591"/>
<evidence type="ECO:0000256" key="1">
    <source>
        <dbReference type="SAM" id="SignalP"/>
    </source>
</evidence>
<protein>
    <submittedName>
        <fullName evidence="2">Uncharacterized protein</fullName>
    </submittedName>
</protein>
<dbReference type="RefSeq" id="WP_137406498.1">
    <property type="nucleotide sequence ID" value="NZ_AP025465.1"/>
</dbReference>
<gene>
    <name evidence="2" type="ORF">F7Q91_01860</name>
</gene>
<sequence length="243" mass="25757">MKKSMITIGLLMGGFTATAAWAIESVATAPVLGHQPTVTAPVVNTPDILWAPAPIEVKFDAPTLEDQDDDAITKVTYWLEDASGTKYAKVDEADISELDDGVITFSNFTELKNKQLNLVWQVHTQYGYPSTTLVSNEMTSNNFTVGAKTALTISGTAEVGQTLTVHADDGAVVDLAKADVTFTLTPNATDTAGLYPQGDAEAALQAALVDAGDDLTFVLPKEAQGYTITASMNEAPITRASLR</sequence>
<name>A0A7V7TIH3_9VIBR</name>
<evidence type="ECO:0000313" key="3">
    <source>
        <dbReference type="Proteomes" id="UP000423756"/>
    </source>
</evidence>
<proteinExistence type="predicted"/>